<dbReference type="InterPro" id="IPR010730">
    <property type="entry name" value="HET"/>
</dbReference>
<gene>
    <name evidence="2" type="ORF">PG996_004725</name>
</gene>
<dbReference type="Pfam" id="PF06985">
    <property type="entry name" value="HET"/>
    <property type="match status" value="1"/>
</dbReference>
<name>A0ABR1W506_9PEZI</name>
<dbReference type="PANTHER" id="PTHR33112">
    <property type="entry name" value="DOMAIN PROTEIN, PUTATIVE-RELATED"/>
    <property type="match status" value="1"/>
</dbReference>
<dbReference type="Proteomes" id="UP001446871">
    <property type="component" value="Unassembled WGS sequence"/>
</dbReference>
<keyword evidence="3" id="KW-1185">Reference proteome</keyword>
<dbReference type="PANTHER" id="PTHR33112:SF1">
    <property type="entry name" value="HETEROKARYON INCOMPATIBILITY DOMAIN-CONTAINING PROTEIN"/>
    <property type="match status" value="1"/>
</dbReference>
<comment type="caution">
    <text evidence="2">The sequence shown here is derived from an EMBL/GenBank/DDBJ whole genome shotgun (WGS) entry which is preliminary data.</text>
</comment>
<evidence type="ECO:0000313" key="2">
    <source>
        <dbReference type="EMBL" id="KAK8078555.1"/>
    </source>
</evidence>
<protein>
    <submittedName>
        <fullName evidence="2">Heterokaryon incompatibility protein-domain-containing protein</fullName>
    </submittedName>
</protein>
<proteinExistence type="predicted"/>
<organism evidence="2 3">
    <name type="scientific">Apiospora saccharicola</name>
    <dbReference type="NCBI Taxonomy" id="335842"/>
    <lineage>
        <taxon>Eukaryota</taxon>
        <taxon>Fungi</taxon>
        <taxon>Dikarya</taxon>
        <taxon>Ascomycota</taxon>
        <taxon>Pezizomycotina</taxon>
        <taxon>Sordariomycetes</taxon>
        <taxon>Xylariomycetidae</taxon>
        <taxon>Amphisphaeriales</taxon>
        <taxon>Apiosporaceae</taxon>
        <taxon>Apiospora</taxon>
    </lineage>
</organism>
<evidence type="ECO:0000259" key="1">
    <source>
        <dbReference type="Pfam" id="PF06985"/>
    </source>
</evidence>
<sequence>MANTSTNEEGHFCARCKSVRWAELARVENPGQVVMTVSESHEQLRSSACLLCGLLSTIKPPRVGREPTELRLFSTRDALALHSPYKRDIDGYVDGRCLSFSDSQDMLTWNDGFLALSDPSNPPDYDIRPLKPEGIDIDFIQECLGHCRRVHGRQCKSPFGSPPSKLRVIDCRRSDHQVVDAPRGCQYAALSYVWGSPQATTAGAQPTEGLPRVVVDAIEITTRLGFYYLWVDRYCINQNSKTDKHQQIQQMGEIYSHAEITLIAACGSDASCGLPGVGSTCRPVRRRLENHSFVLQEGARHRLDAPGELPLSAAGDIYRQRGNVSVQSHKLCRVLEDTFTFNGRSIYCAIRGSYAQTARLVWKLRK</sequence>
<evidence type="ECO:0000313" key="3">
    <source>
        <dbReference type="Proteomes" id="UP001446871"/>
    </source>
</evidence>
<accession>A0ABR1W506</accession>
<dbReference type="EMBL" id="JAQQWM010000002">
    <property type="protein sequence ID" value="KAK8078555.1"/>
    <property type="molecule type" value="Genomic_DNA"/>
</dbReference>
<reference evidence="2 3" key="1">
    <citation type="submission" date="2023-01" db="EMBL/GenBank/DDBJ databases">
        <title>Analysis of 21 Apiospora genomes using comparative genomics revels a genus with tremendous synthesis potential of carbohydrate active enzymes and secondary metabolites.</title>
        <authorList>
            <person name="Sorensen T."/>
        </authorList>
    </citation>
    <scope>NUCLEOTIDE SEQUENCE [LARGE SCALE GENOMIC DNA]</scope>
    <source>
        <strain evidence="2 3">CBS 83171</strain>
    </source>
</reference>
<feature type="domain" description="Heterokaryon incompatibility" evidence="1">
    <location>
        <begin position="187"/>
        <end position="280"/>
    </location>
</feature>